<gene>
    <name evidence="6" type="ORF">PYX00_003354</name>
</gene>
<dbReference type="InterPro" id="IPR013788">
    <property type="entry name" value="Hemocyanin/hexamerin"/>
</dbReference>
<feature type="chain" id="PRO_5043385573" description="Hexamerin" evidence="2">
    <location>
        <begin position="17"/>
        <end position="709"/>
    </location>
</feature>
<dbReference type="EMBL" id="JARGDH010000002">
    <property type="protein sequence ID" value="KAL0275530.1"/>
    <property type="molecule type" value="Genomic_DNA"/>
</dbReference>
<dbReference type="InterPro" id="IPR005204">
    <property type="entry name" value="Hemocyanin_N"/>
</dbReference>
<sequence length="709" mass="81680">MKIALAFLALAAFAAASVVPPTVNKKVADQDFLHKQKAVLELLWRVNHPVVYPEIVQVATTFNFEEHVEHFTNVEAVKNFVALYKQGLLPQGQVFTILDDQQEKEVVALFSVFYYAKDFETFYKTACWARVNVNVGEFVYAFTAAVIHRPDTQGIVLPAPYEIYPHFFVNSEVIQKAYDAAVHVTTEGQKTVVIPINATGLYPFYNYQGKQQGYPYESEVETYGYNFNDYVENRVNYFTEDVTLNAYNHYYHLDNPVWMNSTFGYHVQHRGEYFYYYHQQILARYLLERLSNDLLDIHPFNFEGPAVFKYGYNPNLRYPNGQYFPVRPNNVQVDVYETNYQAQIVKDYVRRVRDAIDLGYVYTKTGEKYPINNVKGIDYLGHLIQSTVASVNEEYYGELYQVTLQLLGHVFKPHHVNQVAPGVLEHYETVLRDPAYYNILAGITQLFYQYKSHLPHYQYHDLVFPGVKVNSVEVDKLVTFFENFEFDISSVVGVRKPEEDVVVKAVQYRLTHQPFTYKVNVVSDKATTVVVRVFIGPKYDAEGHVLGINEQRKLFVEIDKFPHEVTVGENVIVRNSKDIFTTVGDVTTVRTLHQQVVAAIEGKEQFYYNDVDTHCGFPAHLVLPKGKRGGQTFTFFVAVTPYVVDETTPVEATVVGCGNVYGLTTFDTYPLGYPFDRVIDQTHFFVPNFYQKDVVIFHKKPEEIVNQSI</sequence>
<dbReference type="PROSITE" id="PS00210">
    <property type="entry name" value="HEMOCYANIN_2"/>
    <property type="match status" value="1"/>
</dbReference>
<reference evidence="6" key="1">
    <citation type="journal article" date="2024" name="Gigascience">
        <title>Chromosome-level genome of the poultry shaft louse Menopon gallinae provides insight into the host-switching and adaptive evolution of parasitic lice.</title>
        <authorList>
            <person name="Xu Y."/>
            <person name="Ma L."/>
            <person name="Liu S."/>
            <person name="Liang Y."/>
            <person name="Liu Q."/>
            <person name="He Z."/>
            <person name="Tian L."/>
            <person name="Duan Y."/>
            <person name="Cai W."/>
            <person name="Li H."/>
            <person name="Song F."/>
        </authorList>
    </citation>
    <scope>NUCLEOTIDE SEQUENCE</scope>
    <source>
        <strain evidence="6">Cailab_2023a</strain>
    </source>
</reference>
<feature type="domain" description="Hemocyanin middle" evidence="3">
    <location>
        <begin position="159"/>
        <end position="447"/>
    </location>
</feature>
<name>A0AAW2I219_9NEOP</name>
<dbReference type="AlphaFoldDB" id="A0AAW2I219"/>
<dbReference type="Pfam" id="PF00372">
    <property type="entry name" value="Hemocyanin_M"/>
    <property type="match status" value="1"/>
</dbReference>
<dbReference type="GO" id="GO:0045735">
    <property type="term" value="F:nutrient reservoir activity"/>
    <property type="evidence" value="ECO:0007669"/>
    <property type="project" value="UniProtKB-KW"/>
</dbReference>
<evidence type="ECO:0000256" key="2">
    <source>
        <dbReference type="SAM" id="SignalP"/>
    </source>
</evidence>
<dbReference type="InterPro" id="IPR014756">
    <property type="entry name" value="Ig_E-set"/>
</dbReference>
<dbReference type="InterPro" id="IPR036697">
    <property type="entry name" value="Hemocyanin_N_sf"/>
</dbReference>
<dbReference type="PRINTS" id="PR00187">
    <property type="entry name" value="HAEMOCYANIN"/>
</dbReference>
<dbReference type="Gene3D" id="2.60.40.1520">
    <property type="entry name" value="Hemocyanin, C-terminal domain"/>
    <property type="match status" value="1"/>
</dbReference>
<dbReference type="Gene3D" id="1.20.1370.10">
    <property type="entry name" value="Hemocyanin, N-terminal domain"/>
    <property type="match status" value="1"/>
</dbReference>
<proteinExistence type="predicted"/>
<dbReference type="SUPFAM" id="SSF48056">
    <property type="entry name" value="Di-copper centre-containing domain"/>
    <property type="match status" value="1"/>
</dbReference>
<dbReference type="InterPro" id="IPR005203">
    <property type="entry name" value="Hemocyanin_C"/>
</dbReference>
<comment type="caution">
    <text evidence="6">The sequence shown here is derived from an EMBL/GenBank/DDBJ whole genome shotgun (WGS) entry which is preliminary data.</text>
</comment>
<dbReference type="Pfam" id="PF03722">
    <property type="entry name" value="Hemocyanin_N"/>
    <property type="match status" value="1"/>
</dbReference>
<keyword evidence="2" id="KW-0732">Signal</keyword>
<evidence type="ECO:0000259" key="4">
    <source>
        <dbReference type="Pfam" id="PF03722"/>
    </source>
</evidence>
<dbReference type="SUPFAM" id="SSF81296">
    <property type="entry name" value="E set domains"/>
    <property type="match status" value="1"/>
</dbReference>
<keyword evidence="1" id="KW-0758">Storage protein</keyword>
<evidence type="ECO:0000256" key="1">
    <source>
        <dbReference type="ARBA" id="ARBA00022761"/>
    </source>
</evidence>
<organism evidence="6">
    <name type="scientific">Menopon gallinae</name>
    <name type="common">poultry shaft louse</name>
    <dbReference type="NCBI Taxonomy" id="328185"/>
    <lineage>
        <taxon>Eukaryota</taxon>
        <taxon>Metazoa</taxon>
        <taxon>Ecdysozoa</taxon>
        <taxon>Arthropoda</taxon>
        <taxon>Hexapoda</taxon>
        <taxon>Insecta</taxon>
        <taxon>Pterygota</taxon>
        <taxon>Neoptera</taxon>
        <taxon>Paraneoptera</taxon>
        <taxon>Psocodea</taxon>
        <taxon>Troctomorpha</taxon>
        <taxon>Phthiraptera</taxon>
        <taxon>Amblycera</taxon>
        <taxon>Menoponidae</taxon>
        <taxon>Menopon</taxon>
    </lineage>
</organism>
<dbReference type="GO" id="GO:0005615">
    <property type="term" value="C:extracellular space"/>
    <property type="evidence" value="ECO:0007669"/>
    <property type="project" value="UniProtKB-ARBA"/>
</dbReference>
<dbReference type="InterPro" id="IPR037020">
    <property type="entry name" value="Hemocyanin_C_sf"/>
</dbReference>
<dbReference type="Pfam" id="PF03723">
    <property type="entry name" value="Hemocyanin_C"/>
    <property type="match status" value="1"/>
</dbReference>
<accession>A0AAW2I219</accession>
<dbReference type="InterPro" id="IPR000896">
    <property type="entry name" value="Hemocyanin/hexamerin_mid_dom"/>
</dbReference>
<feature type="signal peptide" evidence="2">
    <location>
        <begin position="1"/>
        <end position="16"/>
    </location>
</feature>
<dbReference type="PANTHER" id="PTHR11511">
    <property type="entry name" value="LARVAL STORAGE PROTEIN/PHENOLOXIDASE"/>
    <property type="match status" value="1"/>
</dbReference>
<evidence type="ECO:0000313" key="6">
    <source>
        <dbReference type="EMBL" id="KAL0275530.1"/>
    </source>
</evidence>
<dbReference type="PROSITE" id="PS00209">
    <property type="entry name" value="HEMOCYANIN_1"/>
    <property type="match status" value="1"/>
</dbReference>
<dbReference type="Gene3D" id="1.10.1280.10">
    <property type="entry name" value="Di-copper center containing domain from catechol oxidase"/>
    <property type="match status" value="1"/>
</dbReference>
<evidence type="ECO:0000259" key="5">
    <source>
        <dbReference type="Pfam" id="PF03723"/>
    </source>
</evidence>
<dbReference type="InterPro" id="IPR008922">
    <property type="entry name" value="Di-copper_centre_dom_sf"/>
</dbReference>
<evidence type="ECO:0000259" key="3">
    <source>
        <dbReference type="Pfam" id="PF00372"/>
    </source>
</evidence>
<dbReference type="PANTHER" id="PTHR11511:SF5">
    <property type="entry name" value="FAT-BODY PROTEIN 1-RELATED"/>
    <property type="match status" value="1"/>
</dbReference>
<dbReference type="SUPFAM" id="SSF48050">
    <property type="entry name" value="Hemocyanin, N-terminal domain"/>
    <property type="match status" value="1"/>
</dbReference>
<protein>
    <recommendedName>
        <fullName evidence="7">Hexamerin</fullName>
    </recommendedName>
</protein>
<feature type="domain" description="Hemocyanin N-terminal" evidence="4">
    <location>
        <begin position="32"/>
        <end position="154"/>
    </location>
</feature>
<evidence type="ECO:0008006" key="7">
    <source>
        <dbReference type="Google" id="ProtNLM"/>
    </source>
</evidence>
<feature type="domain" description="Hemocyanin C-terminal" evidence="5">
    <location>
        <begin position="457"/>
        <end position="698"/>
    </location>
</feature>